<evidence type="ECO:0000313" key="8">
    <source>
        <dbReference type="EMBL" id="KAA2216756.1"/>
    </source>
</evidence>
<dbReference type="InterPro" id="IPR000731">
    <property type="entry name" value="SSD"/>
</dbReference>
<dbReference type="PRINTS" id="PR00702">
    <property type="entry name" value="ACRIFLAVINRP"/>
</dbReference>
<evidence type="ECO:0000256" key="1">
    <source>
        <dbReference type="ARBA" id="ARBA00004651"/>
    </source>
</evidence>
<evidence type="ECO:0000256" key="4">
    <source>
        <dbReference type="ARBA" id="ARBA00022989"/>
    </source>
</evidence>
<feature type="transmembrane region" description="Helical" evidence="6">
    <location>
        <begin position="392"/>
        <end position="414"/>
    </location>
</feature>
<reference evidence="8 9" key="1">
    <citation type="submission" date="2019-09" db="EMBL/GenBank/DDBJ databases">
        <authorList>
            <person name="Khan S.A."/>
            <person name="Jeon C.O."/>
            <person name="Chun B.H."/>
            <person name="Jeong S.E."/>
        </authorList>
    </citation>
    <scope>NUCLEOTIDE SEQUENCE [LARGE SCALE GENOMIC DNA]</scope>
    <source>
        <strain evidence="8 9">KCTC 42508</strain>
    </source>
</reference>
<feature type="transmembrane region" description="Helical" evidence="6">
    <location>
        <begin position="12"/>
        <end position="29"/>
    </location>
</feature>
<dbReference type="RefSeq" id="WP_154918877.1">
    <property type="nucleotide sequence ID" value="NZ_VUOE01000002.1"/>
</dbReference>
<evidence type="ECO:0000256" key="6">
    <source>
        <dbReference type="SAM" id="Phobius"/>
    </source>
</evidence>
<keyword evidence="2" id="KW-1003">Cell membrane</keyword>
<dbReference type="PROSITE" id="PS50156">
    <property type="entry name" value="SSD"/>
    <property type="match status" value="1"/>
</dbReference>
<evidence type="ECO:0000259" key="7">
    <source>
        <dbReference type="PROSITE" id="PS50156"/>
    </source>
</evidence>
<dbReference type="Gene3D" id="1.20.1640.10">
    <property type="entry name" value="Multidrug efflux transporter AcrB transmembrane domain"/>
    <property type="match status" value="2"/>
</dbReference>
<comment type="caution">
    <text evidence="8">The sequence shown here is derived from an EMBL/GenBank/DDBJ whole genome shotgun (WGS) entry which is preliminary data.</text>
</comment>
<evidence type="ECO:0000256" key="2">
    <source>
        <dbReference type="ARBA" id="ARBA00022475"/>
    </source>
</evidence>
<protein>
    <submittedName>
        <fullName evidence="8">MMPL family transporter</fullName>
    </submittedName>
</protein>
<feature type="domain" description="SSD" evidence="7">
    <location>
        <begin position="231"/>
        <end position="358"/>
    </location>
</feature>
<feature type="transmembrane region" description="Helical" evidence="6">
    <location>
        <begin position="617"/>
        <end position="639"/>
    </location>
</feature>
<dbReference type="InterPro" id="IPR001036">
    <property type="entry name" value="Acrflvin-R"/>
</dbReference>
<feature type="transmembrane region" description="Helical" evidence="6">
    <location>
        <begin position="233"/>
        <end position="253"/>
    </location>
</feature>
<comment type="subcellular location">
    <subcellularLocation>
        <location evidence="1">Cell membrane</location>
        <topology evidence="1">Multi-pass membrane protein</topology>
    </subcellularLocation>
</comment>
<dbReference type="GO" id="GO:0005886">
    <property type="term" value="C:plasma membrane"/>
    <property type="evidence" value="ECO:0007669"/>
    <property type="project" value="UniProtKB-SubCell"/>
</dbReference>
<feature type="transmembrane region" description="Helical" evidence="6">
    <location>
        <begin position="693"/>
        <end position="713"/>
    </location>
</feature>
<keyword evidence="5 6" id="KW-0472">Membrane</keyword>
<keyword evidence="3 6" id="KW-0812">Transmembrane</keyword>
<evidence type="ECO:0000313" key="9">
    <source>
        <dbReference type="Proteomes" id="UP000323188"/>
    </source>
</evidence>
<gene>
    <name evidence="8" type="ORF">F0361_12240</name>
</gene>
<feature type="transmembrane region" description="Helical" evidence="6">
    <location>
        <begin position="259"/>
        <end position="284"/>
    </location>
</feature>
<dbReference type="PANTHER" id="PTHR33406">
    <property type="entry name" value="MEMBRANE PROTEIN MJ1562-RELATED"/>
    <property type="match status" value="1"/>
</dbReference>
<sequence length="749" mass="84585">MNYLSQVKKICIFLFVILGLYSATLLPYLRFSFDFSQFFPEEDPDLEFYQDFVAEFGTDDNFLLIAVENEPTVFDQEFLKRFHAFSEDSKDFDFVEERSSLTTLSYPLKTSFGYTQLPIIHLDDPSAYEKDWEKIKQDKLFTNFLIDQKATSTVVALRTQDDIDYQQAELLLSQVRASLKKHQLEEYHILGRAFFLEAIVDMQKSEVLKTSIIAAILVLIILLLVYRSLPLVLISMVSISVSLLLFLGILALWGKELNAMAAFYPVLMLIVGTSDVIHVSDSFIRKIQSGIPRYKAIRSSLREVGLTTLLTSVTTAVGFMTLLSSRLASIQEFGINAAIGVMVAYITIIFFTGSLLISLPERMLLGRKSVSKKWVDLLQGVNTFTKDYPRPILLGTTVFTILCLWGISLISTNYEFKRTLPNRSEIAADFEYFQNNYAGFRPLEIAVMSKNDYSVLDYSVALEIKKLMNYLAEIPSIGNLQSSNLPFQVLHKAHNLNKSEFLTLPDDAATFEKYKKDIQKLGRQQLERFVNKDASMARINGRLQDIGTDSLKLVYEKIENYADTKLDTTQIKVKVTGKSMLLDKNAEYIRSSLLEGLFFGLLLIGVIMVLVFRNLKLFIISLIPNMLPILFAGSVLGYLNIPLEASLSVVFAIVFGIAVDDTIHFLGKYKLGITQGLTQEQALEKTFAHTGRALVITTLILFFGFLVLLFSIHQPSITIGIIISVTLVTALILDILLLPVLIRKMIKEA</sequence>
<dbReference type="GO" id="GO:0022857">
    <property type="term" value="F:transmembrane transporter activity"/>
    <property type="evidence" value="ECO:0007669"/>
    <property type="project" value="InterPro"/>
</dbReference>
<feature type="transmembrane region" description="Helical" evidence="6">
    <location>
        <begin position="645"/>
        <end position="666"/>
    </location>
</feature>
<dbReference type="Proteomes" id="UP000323188">
    <property type="component" value="Unassembled WGS sequence"/>
</dbReference>
<evidence type="ECO:0000256" key="3">
    <source>
        <dbReference type="ARBA" id="ARBA00022692"/>
    </source>
</evidence>
<dbReference type="EMBL" id="VUOE01000002">
    <property type="protein sequence ID" value="KAA2216756.1"/>
    <property type="molecule type" value="Genomic_DNA"/>
</dbReference>
<dbReference type="Pfam" id="PF03176">
    <property type="entry name" value="MMPL"/>
    <property type="match status" value="2"/>
</dbReference>
<accession>A0A5B2TQG9</accession>
<proteinExistence type="predicted"/>
<feature type="transmembrane region" description="Helical" evidence="6">
    <location>
        <begin position="593"/>
        <end position="612"/>
    </location>
</feature>
<evidence type="ECO:0000256" key="5">
    <source>
        <dbReference type="ARBA" id="ARBA00023136"/>
    </source>
</evidence>
<keyword evidence="4 6" id="KW-1133">Transmembrane helix</keyword>
<organism evidence="8 9">
    <name type="scientific">Maribacter flavus</name>
    <dbReference type="NCBI Taxonomy" id="1658664"/>
    <lineage>
        <taxon>Bacteria</taxon>
        <taxon>Pseudomonadati</taxon>
        <taxon>Bacteroidota</taxon>
        <taxon>Flavobacteriia</taxon>
        <taxon>Flavobacteriales</taxon>
        <taxon>Flavobacteriaceae</taxon>
        <taxon>Maribacter</taxon>
    </lineage>
</organism>
<dbReference type="InterPro" id="IPR004869">
    <property type="entry name" value="MMPL_dom"/>
</dbReference>
<feature type="transmembrane region" description="Helical" evidence="6">
    <location>
        <begin position="304"/>
        <end position="323"/>
    </location>
</feature>
<feature type="transmembrane region" description="Helical" evidence="6">
    <location>
        <begin position="207"/>
        <end position="226"/>
    </location>
</feature>
<dbReference type="SUPFAM" id="SSF82866">
    <property type="entry name" value="Multidrug efflux transporter AcrB transmembrane domain"/>
    <property type="match status" value="2"/>
</dbReference>
<dbReference type="InterPro" id="IPR050545">
    <property type="entry name" value="Mycobact_MmpL"/>
</dbReference>
<feature type="transmembrane region" description="Helical" evidence="6">
    <location>
        <begin position="719"/>
        <end position="742"/>
    </location>
</feature>
<name>A0A5B2TQG9_9FLAO</name>
<feature type="transmembrane region" description="Helical" evidence="6">
    <location>
        <begin position="335"/>
        <end position="359"/>
    </location>
</feature>
<dbReference type="PANTHER" id="PTHR33406:SF12">
    <property type="entry name" value="BLR2997 PROTEIN"/>
    <property type="match status" value="1"/>
</dbReference>
<dbReference type="AlphaFoldDB" id="A0A5B2TQG9"/>